<evidence type="ECO:0000256" key="3">
    <source>
        <dbReference type="SAM" id="MobiDB-lite"/>
    </source>
</evidence>
<organism evidence="5 6">
    <name type="scientific">Claviceps purpurea (strain 20.1)</name>
    <name type="common">Ergot fungus</name>
    <name type="synonym">Sphacelia segetum</name>
    <dbReference type="NCBI Taxonomy" id="1111077"/>
    <lineage>
        <taxon>Eukaryota</taxon>
        <taxon>Fungi</taxon>
        <taxon>Dikarya</taxon>
        <taxon>Ascomycota</taxon>
        <taxon>Pezizomycotina</taxon>
        <taxon>Sordariomycetes</taxon>
        <taxon>Hypocreomycetidae</taxon>
        <taxon>Hypocreales</taxon>
        <taxon>Clavicipitaceae</taxon>
        <taxon>Claviceps</taxon>
    </lineage>
</organism>
<comment type="caution">
    <text evidence="5">The sequence shown here is derived from an EMBL/GenBank/DDBJ whole genome shotgun (WGS) entry which is preliminary data.</text>
</comment>
<reference evidence="5 6" key="1">
    <citation type="journal article" date="2013" name="PLoS Genet.">
        <title>Plant-symbiotic fungi as chemical engineers: Multi-genome analysis of the Clavicipitaceae reveals dynamics of alkaloid loci.</title>
        <authorList>
            <person name="Schardl C.L."/>
            <person name="Young C.A."/>
            <person name="Hesse U."/>
            <person name="Amyotte S.G."/>
            <person name="Andreeva K."/>
            <person name="Calie P.J."/>
            <person name="Fleetwood D.J."/>
            <person name="Haws D.C."/>
            <person name="Moore N."/>
            <person name="Oeser B."/>
            <person name="Panaccione D.G."/>
            <person name="Schweri K.K."/>
            <person name="Voisey C.R."/>
            <person name="Farman M.L."/>
            <person name="Jaromczyk J.W."/>
            <person name="Roe B.A."/>
            <person name="O'Sullivan D.M."/>
            <person name="Scott B."/>
            <person name="Tudzynski P."/>
            <person name="An Z."/>
            <person name="Arnaoudova E.G."/>
            <person name="Bullock C.T."/>
            <person name="Charlton N.D."/>
            <person name="Chen L."/>
            <person name="Cox M."/>
            <person name="Dinkins R.D."/>
            <person name="Florea S."/>
            <person name="Glenn A.E."/>
            <person name="Gordon A."/>
            <person name="Gueldener U."/>
            <person name="Harris D.R."/>
            <person name="Hollin W."/>
            <person name="Jaromczyk J."/>
            <person name="Johnson R.D."/>
            <person name="Khan A.K."/>
            <person name="Leistner E."/>
            <person name="Leuchtmann A."/>
            <person name="Li C."/>
            <person name="Liu J."/>
            <person name="Liu J."/>
            <person name="Liu M."/>
            <person name="Mace W."/>
            <person name="Machado C."/>
            <person name="Nagabhyru P."/>
            <person name="Pan J."/>
            <person name="Schmid J."/>
            <person name="Sugawara K."/>
            <person name="Steiner U."/>
            <person name="Takach J.E."/>
            <person name="Tanaka E."/>
            <person name="Webb J.S."/>
            <person name="Wilson E.V."/>
            <person name="Wiseman J.L."/>
            <person name="Yoshida R."/>
            <person name="Zeng Z."/>
        </authorList>
    </citation>
    <scope>NUCLEOTIDE SEQUENCE [LARGE SCALE GENOMIC DNA]</scope>
    <source>
        <strain evidence="5 6">20.1</strain>
    </source>
</reference>
<dbReference type="OrthoDB" id="4941404at2759"/>
<comment type="subcellular location">
    <subcellularLocation>
        <location evidence="1">Mitochondrion</location>
    </subcellularLocation>
</comment>
<dbReference type="GO" id="GO:0005739">
    <property type="term" value="C:mitochondrion"/>
    <property type="evidence" value="ECO:0007669"/>
    <property type="project" value="UniProtKB-SubCell"/>
</dbReference>
<keyword evidence="2" id="KW-0496">Mitochondrion</keyword>
<name>M1VZX7_CLAP2</name>
<dbReference type="STRING" id="1111077.M1VZX7"/>
<dbReference type="VEuPathDB" id="FungiDB:CPUR_02203"/>
<dbReference type="PANTHER" id="PTHR11439:SF438">
    <property type="entry name" value="REVERSE TRANSCRIPTASE TY1_COPIA-TYPE DOMAIN-CONTAINING PROTEIN"/>
    <property type="match status" value="1"/>
</dbReference>
<feature type="domain" description="Reverse transcriptase Ty1/copia-type" evidence="4">
    <location>
        <begin position="2"/>
        <end position="128"/>
    </location>
</feature>
<protein>
    <recommendedName>
        <fullName evidence="4">Reverse transcriptase Ty1/copia-type domain-containing protein</fullName>
    </recommendedName>
</protein>
<dbReference type="EMBL" id="CAGA01000009">
    <property type="protein sequence ID" value="CCE28516.1"/>
    <property type="molecule type" value="Genomic_DNA"/>
</dbReference>
<accession>M1VZX7</accession>
<feature type="region of interest" description="Disordered" evidence="3">
    <location>
        <begin position="378"/>
        <end position="407"/>
    </location>
</feature>
<dbReference type="eggNOG" id="KOG0017">
    <property type="taxonomic scope" value="Eukaryota"/>
</dbReference>
<dbReference type="Proteomes" id="UP000016801">
    <property type="component" value="Unassembled WGS sequence"/>
</dbReference>
<dbReference type="AlphaFoldDB" id="M1VZX7"/>
<dbReference type="PANTHER" id="PTHR11439">
    <property type="entry name" value="GAG-POL-RELATED RETROTRANSPOSON"/>
    <property type="match status" value="1"/>
</dbReference>
<gene>
    <name evidence="5" type="ORF">CPUR_02203</name>
</gene>
<dbReference type="InterPro" id="IPR013103">
    <property type="entry name" value="RVT_2"/>
</dbReference>
<evidence type="ECO:0000259" key="4">
    <source>
        <dbReference type="Pfam" id="PF07727"/>
    </source>
</evidence>
<dbReference type="HOGENOM" id="CLU_001650_21_0_1"/>
<dbReference type="CDD" id="cd09272">
    <property type="entry name" value="RNase_HI_RT_Ty1"/>
    <property type="match status" value="1"/>
</dbReference>
<sequence>MCVELLRALYGLQDSPALWFEELCSVFRELGLIQSKEEPCLFYSEDRTIFLIFFVDDIIIAYQEESEEAAQKIFAGLHQAFELDDKGEVKYFLGIQVLRDPSTRRIFLSHEAYIRRLAEKFPQSGNGTFPSIPIPAIEYHKHTGQADKQTVKLYQEKVGSILYTSIMIRPDMAFAAAKLSQYLTNPSPVHMQAADQAIRYLVLTSNLSLCFGGDRDIRVLEVASDASFADDNETRRSSQGYLFTLFGGPIMWKATRQPTVTTSSTEAELLALQQTVKEAMSLVRLFKDLKFDTEEDMVVHCDNKQTIRLVLNESERINTRLRHVDIHNMWLKQEYHSGSFQLEYLPTADMPADGFTKALNRQQFEKFRNMLGLTDTSHMSNSLPPVSADQIPDPPLLPTMLGSASRK</sequence>
<evidence type="ECO:0000256" key="1">
    <source>
        <dbReference type="ARBA" id="ARBA00004173"/>
    </source>
</evidence>
<dbReference type="SUPFAM" id="SSF56672">
    <property type="entry name" value="DNA/RNA polymerases"/>
    <property type="match status" value="1"/>
</dbReference>
<evidence type="ECO:0000313" key="6">
    <source>
        <dbReference type="Proteomes" id="UP000016801"/>
    </source>
</evidence>
<evidence type="ECO:0000313" key="5">
    <source>
        <dbReference type="EMBL" id="CCE28516.1"/>
    </source>
</evidence>
<dbReference type="Pfam" id="PF07727">
    <property type="entry name" value="RVT_2"/>
    <property type="match status" value="1"/>
</dbReference>
<keyword evidence="6" id="KW-1185">Reference proteome</keyword>
<evidence type="ECO:0000256" key="2">
    <source>
        <dbReference type="ARBA" id="ARBA00023128"/>
    </source>
</evidence>
<proteinExistence type="predicted"/>
<dbReference type="InterPro" id="IPR043502">
    <property type="entry name" value="DNA/RNA_pol_sf"/>
</dbReference>